<evidence type="ECO:0000313" key="2">
    <source>
        <dbReference type="EMBL" id="KAK3249932.1"/>
    </source>
</evidence>
<protein>
    <submittedName>
        <fullName evidence="2">Uncharacterized protein</fullName>
    </submittedName>
</protein>
<dbReference type="Proteomes" id="UP001190700">
    <property type="component" value="Unassembled WGS sequence"/>
</dbReference>
<keyword evidence="3" id="KW-1185">Reference proteome</keyword>
<feature type="coiled-coil region" evidence="1">
    <location>
        <begin position="85"/>
        <end position="139"/>
    </location>
</feature>
<evidence type="ECO:0000313" key="3">
    <source>
        <dbReference type="Proteomes" id="UP001190700"/>
    </source>
</evidence>
<comment type="caution">
    <text evidence="2">The sequence shown here is derived from an EMBL/GenBank/DDBJ whole genome shotgun (WGS) entry which is preliminary data.</text>
</comment>
<feature type="non-terminal residue" evidence="2">
    <location>
        <position position="1"/>
    </location>
</feature>
<dbReference type="EMBL" id="LGRX02027016">
    <property type="protein sequence ID" value="KAK3249932.1"/>
    <property type="molecule type" value="Genomic_DNA"/>
</dbReference>
<keyword evidence="1" id="KW-0175">Coiled coil</keyword>
<reference evidence="2 3" key="1">
    <citation type="journal article" date="2015" name="Genome Biol. Evol.">
        <title>Comparative Genomics of a Bacterivorous Green Alga Reveals Evolutionary Causalities and Consequences of Phago-Mixotrophic Mode of Nutrition.</title>
        <authorList>
            <person name="Burns J.A."/>
            <person name="Paasch A."/>
            <person name="Narechania A."/>
            <person name="Kim E."/>
        </authorList>
    </citation>
    <scope>NUCLEOTIDE SEQUENCE [LARGE SCALE GENOMIC DNA]</scope>
    <source>
        <strain evidence="2 3">PLY_AMNH</strain>
    </source>
</reference>
<organism evidence="2 3">
    <name type="scientific">Cymbomonas tetramitiformis</name>
    <dbReference type="NCBI Taxonomy" id="36881"/>
    <lineage>
        <taxon>Eukaryota</taxon>
        <taxon>Viridiplantae</taxon>
        <taxon>Chlorophyta</taxon>
        <taxon>Pyramimonadophyceae</taxon>
        <taxon>Pyramimonadales</taxon>
        <taxon>Pyramimonadaceae</taxon>
        <taxon>Cymbomonas</taxon>
    </lineage>
</organism>
<name>A0AAE0C7Q7_9CHLO</name>
<evidence type="ECO:0000256" key="1">
    <source>
        <dbReference type="SAM" id="Coils"/>
    </source>
</evidence>
<gene>
    <name evidence="2" type="ORF">CYMTET_40660</name>
</gene>
<sequence>ASAPLVILWEMELGEPYPAAGTTRSAEDDGARLPVAAGALASAAQRAAGHNGGMGAASAAARGGLRFAAAHDAGKVSEVERESVQADLQMALARVQTLADTLEEQAAYTSRLSTRLEQLERQLSALALVEQRLEKLESREVSQTGGEGNTCRLKE</sequence>
<proteinExistence type="predicted"/>
<dbReference type="AlphaFoldDB" id="A0AAE0C7Q7"/>
<accession>A0AAE0C7Q7</accession>